<comment type="caution">
    <text evidence="1">The sequence shown here is derived from an EMBL/GenBank/DDBJ whole genome shotgun (WGS) entry which is preliminary data.</text>
</comment>
<dbReference type="EMBL" id="LBTR01000026">
    <property type="protein sequence ID" value="KKQ44365.1"/>
    <property type="molecule type" value="Genomic_DNA"/>
</dbReference>
<evidence type="ECO:0000313" key="1">
    <source>
        <dbReference type="EMBL" id="KKQ44365.1"/>
    </source>
</evidence>
<gene>
    <name evidence="1" type="ORF">US62_C0026G0002</name>
</gene>
<reference evidence="1 2" key="1">
    <citation type="journal article" date="2015" name="Nature">
        <title>rRNA introns, odd ribosomes, and small enigmatic genomes across a large radiation of phyla.</title>
        <authorList>
            <person name="Brown C.T."/>
            <person name="Hug L.A."/>
            <person name="Thomas B.C."/>
            <person name="Sharon I."/>
            <person name="Castelle C.J."/>
            <person name="Singh A."/>
            <person name="Wilkins M.J."/>
            <person name="Williams K.H."/>
            <person name="Banfield J.F."/>
        </authorList>
    </citation>
    <scope>NUCLEOTIDE SEQUENCE [LARGE SCALE GENOMIC DNA]</scope>
</reference>
<accession>A0A0G0I0B6</accession>
<organism evidence="1 2">
    <name type="scientific">Candidatus Woesebacteria bacterium GW2011_GWA1_37_8</name>
    <dbReference type="NCBI Taxonomy" id="1618546"/>
    <lineage>
        <taxon>Bacteria</taxon>
        <taxon>Candidatus Woeseibacteriota</taxon>
    </lineage>
</organism>
<dbReference type="AlphaFoldDB" id="A0A0G0I0B6"/>
<sequence>MTTNNTQYGLIKGNVVCSEMSNIYNHICSRNFGLLNICINKSQLIILTNYRFW</sequence>
<proteinExistence type="predicted"/>
<name>A0A0G0I0B6_9BACT</name>
<protein>
    <submittedName>
        <fullName evidence="1">Uncharacterized protein</fullName>
    </submittedName>
</protein>
<dbReference type="Proteomes" id="UP000034603">
    <property type="component" value="Unassembled WGS sequence"/>
</dbReference>
<evidence type="ECO:0000313" key="2">
    <source>
        <dbReference type="Proteomes" id="UP000034603"/>
    </source>
</evidence>